<organism evidence="2 3">
    <name type="scientific">Aureitalea marina</name>
    <dbReference type="NCBI Taxonomy" id="930804"/>
    <lineage>
        <taxon>Bacteria</taxon>
        <taxon>Pseudomonadati</taxon>
        <taxon>Bacteroidota</taxon>
        <taxon>Flavobacteriia</taxon>
        <taxon>Flavobacteriales</taxon>
        <taxon>Flavobacteriaceae</taxon>
        <taxon>Aureitalea</taxon>
    </lineage>
</organism>
<keyword evidence="1" id="KW-1133">Transmembrane helix</keyword>
<evidence type="ECO:0000313" key="2">
    <source>
        <dbReference type="EMBL" id="PQB03973.1"/>
    </source>
</evidence>
<evidence type="ECO:0008006" key="4">
    <source>
        <dbReference type="Google" id="ProtNLM"/>
    </source>
</evidence>
<proteinExistence type="predicted"/>
<feature type="transmembrane region" description="Helical" evidence="1">
    <location>
        <begin position="36"/>
        <end position="54"/>
    </location>
</feature>
<protein>
    <recommendedName>
        <fullName evidence="4">Glycosyltransferase RgtA/B/C/D-like domain-containing protein</fullName>
    </recommendedName>
</protein>
<comment type="caution">
    <text evidence="2">The sequence shown here is derived from an EMBL/GenBank/DDBJ whole genome shotgun (WGS) entry which is preliminary data.</text>
</comment>
<feature type="transmembrane region" description="Helical" evidence="1">
    <location>
        <begin position="162"/>
        <end position="182"/>
    </location>
</feature>
<gene>
    <name evidence="2" type="ORF">BST85_02925</name>
</gene>
<evidence type="ECO:0000256" key="1">
    <source>
        <dbReference type="SAM" id="Phobius"/>
    </source>
</evidence>
<feature type="transmembrane region" description="Helical" evidence="1">
    <location>
        <begin position="292"/>
        <end position="313"/>
    </location>
</feature>
<feature type="transmembrane region" description="Helical" evidence="1">
    <location>
        <begin position="113"/>
        <end position="131"/>
    </location>
</feature>
<dbReference type="Proteomes" id="UP000239800">
    <property type="component" value="Unassembled WGS sequence"/>
</dbReference>
<feature type="transmembrane region" description="Helical" evidence="1">
    <location>
        <begin position="194"/>
        <end position="227"/>
    </location>
</feature>
<accession>A0A2S7KN34</accession>
<feature type="transmembrane region" description="Helical" evidence="1">
    <location>
        <begin position="319"/>
        <end position="338"/>
    </location>
</feature>
<keyword evidence="1" id="KW-0812">Transmembrane</keyword>
<feature type="transmembrane region" description="Helical" evidence="1">
    <location>
        <begin position="233"/>
        <end position="253"/>
    </location>
</feature>
<feature type="transmembrane region" description="Helical" evidence="1">
    <location>
        <begin position="369"/>
        <end position="387"/>
    </location>
</feature>
<sequence>MGWKIISRSEVVADFFLRIRKWIIAVKSRILRIDRLYLYSALVIVGISFLFNLYNVLVRPIFYDEAWTYLNFTRPGFLTAISYYPLPNNHVLHSVLTVMTRDLPFGTTVNLRLSNLLVSLITALVFAYTSYRLFSKRAALVLLPLFCFLFPVSYYSYLSRGYMLLILAFVICHYAVMRLTAATGSERERRKYSLLLVAGGILGLYTMPSFVYPFFCCVGFVAVWLIFKSGVRSTVHFLGLNLLGGLIVAWLYGPILFRSGLNSLINNEMVQPISRAEVWSRLGSHFSETSEFLFGMPLIVFTVAVVVMLMALARKVTQLAFWIFCLVMPPIILMIHGVIPFSRTWIYLVVIVLSILGQLIRTFEDRIRLNHTSIVVFGSLFIALSVFQFTRKIQLQEFYSYRAMEVAEYLMDEEAKTVYVNHPLTEINLRYIFLERDSSIQIIYSRNLLDEEEVEQATECCDWILLEEAMDGEIEWRFHTAGEYPMVLGRTDPAE</sequence>
<reference evidence="2 3" key="1">
    <citation type="submission" date="2016-11" db="EMBL/GenBank/DDBJ databases">
        <title>Trade-off between light-utilization and light-protection in marine flavobacteria.</title>
        <authorList>
            <person name="Kumagai Y."/>
        </authorList>
    </citation>
    <scope>NUCLEOTIDE SEQUENCE [LARGE SCALE GENOMIC DNA]</scope>
    <source>
        <strain evidence="2 3">NBRC 107741</strain>
    </source>
</reference>
<name>A0A2S7KN34_9FLAO</name>
<feature type="transmembrane region" description="Helical" evidence="1">
    <location>
        <begin position="138"/>
        <end position="156"/>
    </location>
</feature>
<keyword evidence="3" id="KW-1185">Reference proteome</keyword>
<keyword evidence="1" id="KW-0472">Membrane</keyword>
<dbReference type="AlphaFoldDB" id="A0A2S7KN34"/>
<dbReference type="EMBL" id="MQUB01000001">
    <property type="protein sequence ID" value="PQB03973.1"/>
    <property type="molecule type" value="Genomic_DNA"/>
</dbReference>
<feature type="transmembrane region" description="Helical" evidence="1">
    <location>
        <begin position="345"/>
        <end position="363"/>
    </location>
</feature>
<evidence type="ECO:0000313" key="3">
    <source>
        <dbReference type="Proteomes" id="UP000239800"/>
    </source>
</evidence>